<dbReference type="GO" id="GO:0003677">
    <property type="term" value="F:DNA binding"/>
    <property type="evidence" value="ECO:0007669"/>
    <property type="project" value="InterPro"/>
</dbReference>
<comment type="caution">
    <text evidence="2">The sequence shown here is derived from an EMBL/GenBank/DDBJ whole genome shotgun (WGS) entry which is preliminary data.</text>
</comment>
<protein>
    <submittedName>
        <fullName evidence="2">Site-specific integrase</fullName>
    </submittedName>
</protein>
<dbReference type="GO" id="GO:0015074">
    <property type="term" value="P:DNA integration"/>
    <property type="evidence" value="ECO:0007669"/>
    <property type="project" value="InterPro"/>
</dbReference>
<sequence length="634" mass="72107">MRSRRNAVSEKTLADGLRAAALLYTFCEDRLNASLDELFADGHRLTVNDLEQLIEYLRVGQGEIRSVRALATIGQCVPNIERFLRWLARLMDRGGKGYVPPSELTLYDEQLRLTFSDLRAFRSRGKRIEPLAAGDDVALWELIGPIRRKDGRYETPLRFPDHNPWHPKTRLRNWIGALLARDSGLRRGEVGKLRTDDVRNVEGPCIAVVRRPQDVLDTRTSANRPKVKTVERELPISNVLALAIRQYSHTLLRDGGRRGARTPYLLVTEEGTPISGSSLDAIWKAVNGRLSRRMSWHVLRTPGPKRLRTICWSSIWVVRTHRKWCSECCERWEAGRPHRTRLLLTSRMRLRSVAMLTCESAMQDSIRSWGMTPTPDRHLSERRRDLPALPERVLIKDRQDLSTEGDIWRLRANSDGGGYVSIDFRPLIGVASTRFIEIVKRFVARKARTYLAWSLANITFAVSRAARYWSQRSRGRRVDWSTLRIADFQALLSYGLESPQGVGGNDFAHLRAIYAWGAHVARLTDFDPLLALQLKAIKAPGNMKGRKVLGSNPEEGSFTPEEVELLDKALKRGVGDPKGVIIAQLFQELGLRPIQVLRTRCSGLRRFEANVVESGETRTLVRYVLSIRRPPGIE</sequence>
<dbReference type="RefSeq" id="WP_136006123.1">
    <property type="nucleotide sequence ID" value="NZ_SRYW01000014.1"/>
</dbReference>
<dbReference type="Proteomes" id="UP000306631">
    <property type="component" value="Unassembled WGS sequence"/>
</dbReference>
<proteinExistence type="predicted"/>
<dbReference type="EMBL" id="SRYW01000014">
    <property type="protein sequence ID" value="TGY32685.1"/>
    <property type="molecule type" value="Genomic_DNA"/>
</dbReference>
<evidence type="ECO:0000256" key="1">
    <source>
        <dbReference type="ARBA" id="ARBA00023172"/>
    </source>
</evidence>
<dbReference type="Gene3D" id="1.10.443.10">
    <property type="entry name" value="Intergrase catalytic core"/>
    <property type="match status" value="1"/>
</dbReference>
<evidence type="ECO:0000313" key="2">
    <source>
        <dbReference type="EMBL" id="TGY32685.1"/>
    </source>
</evidence>
<dbReference type="AlphaFoldDB" id="A0A4S2CW10"/>
<name>A0A4S2CW10_STEMA</name>
<dbReference type="SUPFAM" id="SSF56349">
    <property type="entry name" value="DNA breaking-rejoining enzymes"/>
    <property type="match status" value="1"/>
</dbReference>
<dbReference type="GO" id="GO:0006310">
    <property type="term" value="P:DNA recombination"/>
    <property type="evidence" value="ECO:0007669"/>
    <property type="project" value="UniProtKB-KW"/>
</dbReference>
<evidence type="ECO:0000313" key="3">
    <source>
        <dbReference type="Proteomes" id="UP000306631"/>
    </source>
</evidence>
<reference evidence="2 3" key="1">
    <citation type="submission" date="2019-04" db="EMBL/GenBank/DDBJ databases">
        <title>Microbes associate with the intestines of laboratory mice.</title>
        <authorList>
            <person name="Navarre W."/>
            <person name="Wong E."/>
            <person name="Huang K."/>
            <person name="Tropini C."/>
            <person name="Ng K."/>
            <person name="Yu B."/>
        </authorList>
    </citation>
    <scope>NUCLEOTIDE SEQUENCE [LARGE SCALE GENOMIC DNA]</scope>
    <source>
        <strain evidence="2 3">NM62_B4-13</strain>
    </source>
</reference>
<gene>
    <name evidence="2" type="ORF">E5352_14720</name>
</gene>
<organism evidence="2 3">
    <name type="scientific">Stenotrophomonas maltophilia</name>
    <name type="common">Pseudomonas maltophilia</name>
    <name type="synonym">Xanthomonas maltophilia</name>
    <dbReference type="NCBI Taxonomy" id="40324"/>
    <lineage>
        <taxon>Bacteria</taxon>
        <taxon>Pseudomonadati</taxon>
        <taxon>Pseudomonadota</taxon>
        <taxon>Gammaproteobacteria</taxon>
        <taxon>Lysobacterales</taxon>
        <taxon>Lysobacteraceae</taxon>
        <taxon>Stenotrophomonas</taxon>
        <taxon>Stenotrophomonas maltophilia group</taxon>
    </lineage>
</organism>
<keyword evidence="1" id="KW-0233">DNA recombination</keyword>
<dbReference type="InterPro" id="IPR013762">
    <property type="entry name" value="Integrase-like_cat_sf"/>
</dbReference>
<dbReference type="InterPro" id="IPR011010">
    <property type="entry name" value="DNA_brk_join_enz"/>
</dbReference>
<accession>A0A4S2CW10</accession>